<organism evidence="2 3">
    <name type="scientific">Staphylococcus xylosus</name>
    <dbReference type="NCBI Taxonomy" id="1288"/>
    <lineage>
        <taxon>Bacteria</taxon>
        <taxon>Bacillati</taxon>
        <taxon>Bacillota</taxon>
        <taxon>Bacilli</taxon>
        <taxon>Bacillales</taxon>
        <taxon>Staphylococcaceae</taxon>
        <taxon>Staphylococcus</taxon>
    </lineage>
</organism>
<dbReference type="GO" id="GO:0016747">
    <property type="term" value="F:acyltransferase activity, transferring groups other than amino-acyl groups"/>
    <property type="evidence" value="ECO:0007669"/>
    <property type="project" value="InterPro"/>
</dbReference>
<reference evidence="2 3" key="1">
    <citation type="journal article" date="2016" name="Front. Microbiol.">
        <title>Comprehensive Phylogenetic Analysis of Bovine Non-aureus Staphylococci Species Based on Whole-Genome Sequencing.</title>
        <authorList>
            <person name="Naushad S."/>
            <person name="Barkema H.W."/>
            <person name="Luby C."/>
            <person name="Condas L.A."/>
            <person name="Nobrega D.B."/>
            <person name="Carson D.A."/>
            <person name="De Buck J."/>
        </authorList>
    </citation>
    <scope>NUCLEOTIDE SEQUENCE [LARGE SCALE GENOMIC DNA]</scope>
    <source>
        <strain evidence="2 3">SNUC 102</strain>
    </source>
</reference>
<dbReference type="RefSeq" id="WP_017724410.1">
    <property type="nucleotide sequence ID" value="NZ_CABIWF010000001.1"/>
</dbReference>
<evidence type="ECO:0000313" key="2">
    <source>
        <dbReference type="EMBL" id="RIN07698.1"/>
    </source>
</evidence>
<dbReference type="Proteomes" id="UP000285567">
    <property type="component" value="Unassembled WGS sequence"/>
</dbReference>
<evidence type="ECO:0000259" key="1">
    <source>
        <dbReference type="PROSITE" id="PS51186"/>
    </source>
</evidence>
<dbReference type="EMBL" id="QXUL01000093">
    <property type="protein sequence ID" value="RIN07698.1"/>
    <property type="molecule type" value="Genomic_DNA"/>
</dbReference>
<dbReference type="OrthoDB" id="2594246at2"/>
<dbReference type="InterPro" id="IPR016181">
    <property type="entry name" value="Acyl_CoA_acyltransferase"/>
</dbReference>
<dbReference type="AlphaFoldDB" id="A0A418IKD1"/>
<dbReference type="InterPro" id="IPR000182">
    <property type="entry name" value="GNAT_dom"/>
</dbReference>
<dbReference type="Gene3D" id="3.40.630.30">
    <property type="match status" value="1"/>
</dbReference>
<proteinExistence type="predicted"/>
<dbReference type="SUPFAM" id="SSF55729">
    <property type="entry name" value="Acyl-CoA N-acyltransferases (Nat)"/>
    <property type="match status" value="1"/>
</dbReference>
<dbReference type="Pfam" id="PF00583">
    <property type="entry name" value="Acetyltransf_1"/>
    <property type="match status" value="1"/>
</dbReference>
<comment type="caution">
    <text evidence="2">The sequence shown here is derived from an EMBL/GenBank/DDBJ whole genome shotgun (WGS) entry which is preliminary data.</text>
</comment>
<feature type="domain" description="N-acetyltransferase" evidence="1">
    <location>
        <begin position="1"/>
        <end position="156"/>
    </location>
</feature>
<protein>
    <submittedName>
        <fullName evidence="2">GNAT family N-acetyltransferase</fullName>
    </submittedName>
</protein>
<dbReference type="PROSITE" id="PS51186">
    <property type="entry name" value="GNAT"/>
    <property type="match status" value="1"/>
</dbReference>
<evidence type="ECO:0000313" key="3">
    <source>
        <dbReference type="Proteomes" id="UP000285567"/>
    </source>
</evidence>
<accession>A0A418IKD1</accession>
<keyword evidence="3" id="KW-1185">Reference proteome</keyword>
<gene>
    <name evidence="2" type="ORF">BU097_13155</name>
</gene>
<name>A0A418IKD1_STAXY</name>
<keyword evidence="2" id="KW-0808">Transferase</keyword>
<dbReference type="CDD" id="cd04301">
    <property type="entry name" value="NAT_SF"/>
    <property type="match status" value="1"/>
</dbReference>
<sequence length="156" mass="18093">MYFKEATISDAPIIHKLMIKAFSEYKNDKMPSSALEETESNIAKALSQEGEKALIAYESDEPVAMVRFKIEQYKMNFYRLSVNPLYQGKGVGKHLLKSLELYAKNEDISEIICKVRMNIKRNVSLYKDIGYSIFDYYTIDKPNKKSLHIVSMKKFI</sequence>